<dbReference type="GO" id="GO:0016831">
    <property type="term" value="F:carboxy-lyase activity"/>
    <property type="evidence" value="ECO:0007669"/>
    <property type="project" value="UniProtKB-KW"/>
</dbReference>
<proteinExistence type="inferred from homology"/>
<dbReference type="InParanoid" id="B2VXI1"/>
<dbReference type="EMBL" id="DS231616">
    <property type="protein sequence ID" value="EDU45750.1"/>
    <property type="molecule type" value="Genomic_DNA"/>
</dbReference>
<evidence type="ECO:0000313" key="6">
    <source>
        <dbReference type="Proteomes" id="UP000001471"/>
    </source>
</evidence>
<reference evidence="6" key="1">
    <citation type="journal article" date="2013" name="G3 (Bethesda)">
        <title>Comparative genomics of a plant-pathogenic fungus, Pyrenophora tritici-repentis, reveals transduplication and the impact of repeat elements on pathogenicity and population divergence.</title>
        <authorList>
            <person name="Manning V.A."/>
            <person name="Pandelova I."/>
            <person name="Dhillon B."/>
            <person name="Wilhelm L.J."/>
            <person name="Goodwin S.B."/>
            <person name="Berlin A.M."/>
            <person name="Figueroa M."/>
            <person name="Freitag M."/>
            <person name="Hane J.K."/>
            <person name="Henrissat B."/>
            <person name="Holman W.H."/>
            <person name="Kodira C.D."/>
            <person name="Martin J."/>
            <person name="Oliver R.P."/>
            <person name="Robbertse B."/>
            <person name="Schackwitz W."/>
            <person name="Schwartz D.C."/>
            <person name="Spatafora J.W."/>
            <person name="Turgeon B.G."/>
            <person name="Yandava C."/>
            <person name="Young S."/>
            <person name="Zhou S."/>
            <person name="Zeng Q."/>
            <person name="Grigoriev I.V."/>
            <person name="Ma L.-J."/>
            <person name="Ciuffetti L.M."/>
        </authorList>
    </citation>
    <scope>NUCLEOTIDE SEQUENCE [LARGE SCALE GENOMIC DNA]</scope>
    <source>
        <strain evidence="6">Pt-1C-BFP</strain>
    </source>
</reference>
<dbReference type="GO" id="GO:0005829">
    <property type="term" value="C:cytosol"/>
    <property type="evidence" value="ECO:0007669"/>
    <property type="project" value="TreeGrafter"/>
</dbReference>
<name>B2VXI1_PYRTR</name>
<dbReference type="OrthoDB" id="432010at2759"/>
<keyword evidence="5" id="KW-0378">Hydrolase</keyword>
<gene>
    <name evidence="5" type="ORF">PTRG_03227</name>
</gene>
<accession>B2VXI1</accession>
<dbReference type="GeneID" id="6341454"/>
<dbReference type="PANTHER" id="PTHR21240">
    <property type="entry name" value="2-AMINO-3-CARBOXYLMUCONATE-6-SEMIALDEHYDE DECARBOXYLASE"/>
    <property type="match status" value="1"/>
</dbReference>
<dbReference type="Pfam" id="PF04909">
    <property type="entry name" value="Amidohydro_2"/>
    <property type="match status" value="1"/>
</dbReference>
<feature type="domain" description="Amidohydrolase-related" evidence="4">
    <location>
        <begin position="159"/>
        <end position="398"/>
    </location>
</feature>
<dbReference type="InterPro" id="IPR032465">
    <property type="entry name" value="ACMSD"/>
</dbReference>
<keyword evidence="2 3" id="KW-0456">Lyase</keyword>
<dbReference type="OMA" id="GCRAAND"/>
<dbReference type="GO" id="GO:0019748">
    <property type="term" value="P:secondary metabolic process"/>
    <property type="evidence" value="ECO:0007669"/>
    <property type="project" value="TreeGrafter"/>
</dbReference>
<dbReference type="KEGG" id="ptrr:6341454"/>
<dbReference type="InterPro" id="IPR006680">
    <property type="entry name" value="Amidohydro-rel"/>
</dbReference>
<sequence>MSLHTSRVTRNLFPLSEASTRCTVSTKIQVPFRPELRGSCIGFAAFPGCFSQIVHFSMYIVCLPNMHIAHLSTIFVLALSANGIPTRPSGSKPPYLPKRLLALEEHCTSPSLEAEVVAEGITQRYPGILEKLKDIGTGRIAAMDAGHLTMQVLSQQSASGLEDPEGCRAANDAVGSVIKSKPKRFAGFAVPHVTTLGLKGAMIWNHLKDGTYYDALRFDPVFAMAQELDVPLYLHPAAATADIASKLFAGNYPAAVAGRLGTNSWGWHVDVGTQILRLYSAGLFDRFPKLKLIIGHNGEGLPMFIDRVDSTGLRNDTTFNRVWSTNIWSTTSAFFTVRQFEQLRQVSPVDGIMFSIDYPFSRNTDGWAFVEKLAQAQVLSDENMDMFAYKNAEKLLKL</sequence>
<comment type="similarity">
    <text evidence="3">Belongs to the metallo-dependent hydrolases superfamily.</text>
</comment>
<dbReference type="eggNOG" id="KOG4245">
    <property type="taxonomic scope" value="Eukaryota"/>
</dbReference>
<organism evidence="5 6">
    <name type="scientific">Pyrenophora tritici-repentis (strain Pt-1C-BFP)</name>
    <name type="common">Wheat tan spot fungus</name>
    <name type="synonym">Drechslera tritici-repentis</name>
    <dbReference type="NCBI Taxonomy" id="426418"/>
    <lineage>
        <taxon>Eukaryota</taxon>
        <taxon>Fungi</taxon>
        <taxon>Dikarya</taxon>
        <taxon>Ascomycota</taxon>
        <taxon>Pezizomycotina</taxon>
        <taxon>Dothideomycetes</taxon>
        <taxon>Pleosporomycetidae</taxon>
        <taxon>Pleosporales</taxon>
        <taxon>Pleosporineae</taxon>
        <taxon>Pleosporaceae</taxon>
        <taxon>Pyrenophora</taxon>
    </lineage>
</organism>
<dbReference type="HOGENOM" id="CLU_039329_5_1_1"/>
<dbReference type="SUPFAM" id="SSF51556">
    <property type="entry name" value="Metallo-dependent hydrolases"/>
    <property type="match status" value="1"/>
</dbReference>
<evidence type="ECO:0000313" key="5">
    <source>
        <dbReference type="EMBL" id="EDU45750.1"/>
    </source>
</evidence>
<dbReference type="AlphaFoldDB" id="B2VXI1"/>
<evidence type="ECO:0000259" key="4">
    <source>
        <dbReference type="Pfam" id="PF04909"/>
    </source>
</evidence>
<dbReference type="STRING" id="426418.B2VXI1"/>
<keyword evidence="1 3" id="KW-0210">Decarboxylase</keyword>
<dbReference type="GO" id="GO:0016787">
    <property type="term" value="F:hydrolase activity"/>
    <property type="evidence" value="ECO:0007669"/>
    <property type="project" value="UniProtKB-KW"/>
</dbReference>
<dbReference type="InterPro" id="IPR032466">
    <property type="entry name" value="Metal_Hydrolase"/>
</dbReference>
<evidence type="ECO:0000256" key="3">
    <source>
        <dbReference type="RuleBase" id="RU366045"/>
    </source>
</evidence>
<dbReference type="Gene3D" id="3.20.20.140">
    <property type="entry name" value="Metal-dependent hydrolases"/>
    <property type="match status" value="1"/>
</dbReference>
<dbReference type="Proteomes" id="UP000001471">
    <property type="component" value="Unassembled WGS sequence"/>
</dbReference>
<evidence type="ECO:0000256" key="1">
    <source>
        <dbReference type="ARBA" id="ARBA00022793"/>
    </source>
</evidence>
<protein>
    <submittedName>
        <fullName evidence="5">Amidohydrolase family protein</fullName>
    </submittedName>
</protein>
<evidence type="ECO:0000256" key="2">
    <source>
        <dbReference type="ARBA" id="ARBA00023239"/>
    </source>
</evidence>
<dbReference type="PANTHER" id="PTHR21240:SF30">
    <property type="entry name" value="AMIDOHYDROLASE-RELATED DOMAIN-CONTAINING PROTEIN-RELATED"/>
    <property type="match status" value="1"/>
</dbReference>